<feature type="domain" description="Glycoside hydrolase family 3 N-terminal" evidence="11">
    <location>
        <begin position="12"/>
        <end position="302"/>
    </location>
</feature>
<keyword evidence="9 10" id="KW-0961">Cell wall biogenesis/degradation</keyword>
<keyword evidence="4 10" id="KW-0378">Hydrolase</keyword>
<dbReference type="KEGG" id="salm:D0Y50_07460"/>
<evidence type="ECO:0000256" key="8">
    <source>
        <dbReference type="ARBA" id="ARBA00023306"/>
    </source>
</evidence>
<gene>
    <name evidence="10" type="primary">nagZ</name>
    <name evidence="12" type="ORF">D0Y50_07460</name>
</gene>
<keyword evidence="5 10" id="KW-0133">Cell shape</keyword>
<evidence type="ECO:0000259" key="11">
    <source>
        <dbReference type="Pfam" id="PF00933"/>
    </source>
</evidence>
<dbReference type="NCBIfam" id="NF003740">
    <property type="entry name" value="PRK05337.1"/>
    <property type="match status" value="1"/>
</dbReference>
<dbReference type="InterPro" id="IPR017853">
    <property type="entry name" value="GH"/>
</dbReference>
<keyword evidence="13" id="KW-1185">Reference proteome</keyword>
<dbReference type="SUPFAM" id="SSF51445">
    <property type="entry name" value="(Trans)glycosidases"/>
    <property type="match status" value="1"/>
</dbReference>
<name>A0A346NL09_9ALTE</name>
<feature type="binding site" evidence="10">
    <location>
        <position position="70"/>
    </location>
    <ligand>
        <name>substrate</name>
    </ligand>
</feature>
<keyword evidence="3 10" id="KW-0132">Cell division</keyword>
<evidence type="ECO:0000256" key="9">
    <source>
        <dbReference type="ARBA" id="ARBA00023316"/>
    </source>
</evidence>
<dbReference type="GO" id="GO:0008360">
    <property type="term" value="P:regulation of cell shape"/>
    <property type="evidence" value="ECO:0007669"/>
    <property type="project" value="UniProtKB-KW"/>
</dbReference>
<feature type="site" description="Important for catalytic activity" evidence="10">
    <location>
        <position position="175"/>
    </location>
</feature>
<evidence type="ECO:0000256" key="6">
    <source>
        <dbReference type="ARBA" id="ARBA00022984"/>
    </source>
</evidence>
<dbReference type="InterPro" id="IPR050226">
    <property type="entry name" value="NagZ_Beta-hexosaminidase"/>
</dbReference>
<evidence type="ECO:0000256" key="4">
    <source>
        <dbReference type="ARBA" id="ARBA00022801"/>
    </source>
</evidence>
<dbReference type="InterPro" id="IPR036962">
    <property type="entry name" value="Glyco_hydro_3_N_sf"/>
</dbReference>
<dbReference type="GO" id="GO:0051301">
    <property type="term" value="P:cell division"/>
    <property type="evidence" value="ECO:0007669"/>
    <property type="project" value="UniProtKB-KW"/>
</dbReference>
<dbReference type="EC" id="3.2.1.52" evidence="10"/>
<keyword evidence="6 10" id="KW-0573">Peptidoglycan synthesis</keyword>
<dbReference type="RefSeq" id="WP_117316226.1">
    <property type="nucleotide sequence ID" value="NZ_CP031769.1"/>
</dbReference>
<feature type="binding site" evidence="10">
    <location>
        <begin position="164"/>
        <end position="165"/>
    </location>
    <ligand>
        <name>substrate</name>
    </ligand>
</feature>
<sequence length="351" mass="37411">MGPLMLDCAGTALTAEERERLAHPLVGGVILFSRNYIDKPQLAALIQDIRHAAKHAILIGVDHEGGRVQRFRHGFTSLPAMGALLPACASLPKACELAAACGHILAHELTALDIDLSFGPVLDINGNSKVIGDRAFAKDPATVVTLATSLIGAMQAQGMSVTGKHFPGHGSVEPDSHVALPVDERDFAAIEALDMQVFTRLIARLDGIMPAHVIYSDAAPEPAGFSPFWLQQILRQRLRFKGAIFSDDLSMHGASVAGDYPQRAARALLAGCDMVLACNNPAGACAILESLTDNCFLQQSGLSDSPAIGYLNGTGMDNPRLTHFNRHQAVGNAAQQYQHAVSLLSHYENTL</sequence>
<evidence type="ECO:0000256" key="7">
    <source>
        <dbReference type="ARBA" id="ARBA00023295"/>
    </source>
</evidence>
<dbReference type="InterPro" id="IPR022956">
    <property type="entry name" value="Beta_hexosaminidase_bac"/>
</dbReference>
<dbReference type="GO" id="GO:0005975">
    <property type="term" value="P:carbohydrate metabolic process"/>
    <property type="evidence" value="ECO:0007669"/>
    <property type="project" value="InterPro"/>
</dbReference>
<keyword evidence="8 10" id="KW-0131">Cell cycle</keyword>
<comment type="similarity">
    <text evidence="10">Belongs to the glycosyl hydrolase 3 family. NagZ subfamily.</text>
</comment>
<dbReference type="GO" id="GO:0009254">
    <property type="term" value="P:peptidoglycan turnover"/>
    <property type="evidence" value="ECO:0007669"/>
    <property type="project" value="UniProtKB-UniRule"/>
</dbReference>
<dbReference type="UniPathway" id="UPA00544"/>
<dbReference type="GO" id="GO:0071555">
    <property type="term" value="P:cell wall organization"/>
    <property type="evidence" value="ECO:0007669"/>
    <property type="project" value="UniProtKB-KW"/>
</dbReference>
<reference evidence="12 13" key="1">
    <citation type="submission" date="2018-08" db="EMBL/GenBank/DDBJ databases">
        <title>Salinimonas sediminis sp. nov., a piezophilic bacterium isolated from a deep-sea sediment sample from the New Britain Trench.</title>
        <authorList>
            <person name="Cao J."/>
        </authorList>
    </citation>
    <scope>NUCLEOTIDE SEQUENCE [LARGE SCALE GENOMIC DNA]</scope>
    <source>
        <strain evidence="12 13">N102</strain>
    </source>
</reference>
<dbReference type="EMBL" id="CP031769">
    <property type="protein sequence ID" value="AXR06216.1"/>
    <property type="molecule type" value="Genomic_DNA"/>
</dbReference>
<dbReference type="AlphaFoldDB" id="A0A346NL09"/>
<accession>A0A346NL09</accession>
<evidence type="ECO:0000256" key="10">
    <source>
        <dbReference type="HAMAP-Rule" id="MF_00364"/>
    </source>
</evidence>
<feature type="active site" description="Proton donor/acceptor" evidence="10">
    <location>
        <position position="177"/>
    </location>
</feature>
<comment type="subcellular location">
    <subcellularLocation>
        <location evidence="10">Cytoplasm</location>
    </subcellularLocation>
</comment>
<feature type="binding site" evidence="10">
    <location>
        <position position="134"/>
    </location>
    <ligand>
        <name>substrate</name>
    </ligand>
</feature>
<comment type="pathway">
    <text evidence="10">Cell wall biogenesis; peptidoglycan recycling.</text>
</comment>
<feature type="active site" description="Nucleophile" evidence="10">
    <location>
        <position position="247"/>
    </location>
</feature>
<organism evidence="12 13">
    <name type="scientific">Salinimonas sediminis</name>
    <dbReference type="NCBI Taxonomy" id="2303538"/>
    <lineage>
        <taxon>Bacteria</taxon>
        <taxon>Pseudomonadati</taxon>
        <taxon>Pseudomonadota</taxon>
        <taxon>Gammaproteobacteria</taxon>
        <taxon>Alteromonadales</taxon>
        <taxon>Alteromonadaceae</taxon>
        <taxon>Alteromonas/Salinimonas group</taxon>
        <taxon>Salinimonas</taxon>
    </lineage>
</organism>
<dbReference type="InterPro" id="IPR001764">
    <property type="entry name" value="Glyco_hydro_3_N"/>
</dbReference>
<dbReference type="GO" id="GO:0005737">
    <property type="term" value="C:cytoplasm"/>
    <property type="evidence" value="ECO:0007669"/>
    <property type="project" value="UniProtKB-SubCell"/>
</dbReference>
<evidence type="ECO:0000256" key="2">
    <source>
        <dbReference type="ARBA" id="ARBA00022490"/>
    </source>
</evidence>
<feature type="binding site" evidence="10">
    <location>
        <position position="62"/>
    </location>
    <ligand>
        <name>substrate</name>
    </ligand>
</feature>
<keyword evidence="7 10" id="KW-0326">Glycosidase</keyword>
<dbReference type="PANTHER" id="PTHR30480:SF13">
    <property type="entry name" value="BETA-HEXOSAMINIDASE"/>
    <property type="match status" value="1"/>
</dbReference>
<dbReference type="GO" id="GO:0009252">
    <property type="term" value="P:peptidoglycan biosynthetic process"/>
    <property type="evidence" value="ECO:0007669"/>
    <property type="project" value="UniProtKB-KW"/>
</dbReference>
<keyword evidence="2 10" id="KW-0963">Cytoplasm</keyword>
<dbReference type="GO" id="GO:0004563">
    <property type="term" value="F:beta-N-acetylhexosaminidase activity"/>
    <property type="evidence" value="ECO:0007669"/>
    <property type="project" value="UniProtKB-UniRule"/>
</dbReference>
<dbReference type="PANTHER" id="PTHR30480">
    <property type="entry name" value="BETA-HEXOSAMINIDASE-RELATED"/>
    <property type="match status" value="1"/>
</dbReference>
<evidence type="ECO:0000256" key="3">
    <source>
        <dbReference type="ARBA" id="ARBA00022618"/>
    </source>
</evidence>
<dbReference type="OrthoDB" id="9786661at2"/>
<protein>
    <recommendedName>
        <fullName evidence="10">Beta-hexosaminidase</fullName>
        <ecNumber evidence="10">3.2.1.52</ecNumber>
    </recommendedName>
    <alternativeName>
        <fullName evidence="10">Beta-N-acetylhexosaminidase</fullName>
    </alternativeName>
    <alternativeName>
        <fullName evidence="10">N-acetyl-beta-glucosaminidase</fullName>
    </alternativeName>
</protein>
<evidence type="ECO:0000313" key="12">
    <source>
        <dbReference type="EMBL" id="AXR06216.1"/>
    </source>
</evidence>
<dbReference type="Proteomes" id="UP000262073">
    <property type="component" value="Chromosome"/>
</dbReference>
<evidence type="ECO:0000256" key="5">
    <source>
        <dbReference type="ARBA" id="ARBA00022960"/>
    </source>
</evidence>
<proteinExistence type="inferred from homology"/>
<dbReference type="Pfam" id="PF00933">
    <property type="entry name" value="Glyco_hydro_3"/>
    <property type="match status" value="1"/>
</dbReference>
<dbReference type="Gene3D" id="3.20.20.300">
    <property type="entry name" value="Glycoside hydrolase, family 3, N-terminal domain"/>
    <property type="match status" value="1"/>
</dbReference>
<comment type="catalytic activity">
    <reaction evidence="1 10">
        <text>Hydrolysis of terminal non-reducing N-acetyl-D-hexosamine residues in N-acetyl-beta-D-hexosaminides.</text>
        <dbReference type="EC" id="3.2.1.52"/>
    </reaction>
</comment>
<dbReference type="HAMAP" id="MF_00364">
    <property type="entry name" value="NagZ"/>
    <property type="match status" value="1"/>
</dbReference>
<evidence type="ECO:0000313" key="13">
    <source>
        <dbReference type="Proteomes" id="UP000262073"/>
    </source>
</evidence>
<comment type="function">
    <text evidence="10">Plays a role in peptidoglycan recycling by cleaving the terminal beta-1,4-linked N-acetylglucosamine (GlcNAc) from peptide-linked peptidoglycan fragments, giving rise to free GlcNAc, anhydro-N-acetylmuramic acid and anhydro-N-acetylmuramic acid-linked peptides.</text>
</comment>
<evidence type="ECO:0000256" key="1">
    <source>
        <dbReference type="ARBA" id="ARBA00001231"/>
    </source>
</evidence>